<keyword evidence="2" id="KW-0227">DNA damage</keyword>
<dbReference type="InterPro" id="IPR001650">
    <property type="entry name" value="Helicase_C-like"/>
</dbReference>
<dbReference type="Pfam" id="PF08494">
    <property type="entry name" value="DEAD_assoc"/>
    <property type="match status" value="1"/>
</dbReference>
<dbReference type="GO" id="GO:0140097">
    <property type="term" value="F:catalytic activity, acting on DNA"/>
    <property type="evidence" value="ECO:0007669"/>
    <property type="project" value="UniProtKB-ARBA"/>
</dbReference>
<dbReference type="KEGG" id="sawl:NGM29_10070"/>
<gene>
    <name evidence="12" type="ORF">NGM29_10070</name>
</gene>
<sequence length="941" mass="103438">MTDGDVAAFTHLGSSVREALSERGFATPTAPQRLAIPPLAAGEHTLVIAPTGSGKTETAMLPVFDDLVADSPEGFGALYVTPLRALNRDMRERLEWWGEYLGLEVDVRHGDTTQYQRGKQAKNPPDVLVTTPETLQAMLTGERLREGLEDVSHVVIDEVHELAASKRGAQLAVGLERLRELSGSFQRIGLSATVGDPESVGQFLTGGRPCTIREIDVGSRIDVRVRQPEITDEDQRLSGELATDATTASHVRFIRDLVAENESTLIFVNTRQTAEALGSRFTRLDLPIGVHHGSLSKEARIDVEDRFKAGDLDALLCTSSMELGIDVGRIDHVIQYQSPRQVSRLLQRIGRAGHRRDQVSRGTIVTTRPDDTLEALAIARRASAGEVEPAEIHDGSLDVVANQIPGIVQSTGSRHLMEIRDLFARAYPFRDLEESALRSVLSELHRNRIVWFDESSERVETTGGTWQYVYANLSMIPDEATYEVHDIASSGQIGTLDERFVTTFGQPGAVFIQRGEMWRIVEIDDEEERVRVTPIEDPVGEVPSWIGQEIPVPEPVAQEVGEIRGTVGSQLETGADDGAVARDLGGRYPGDDTTLLGAVSGLRKQLEGETPMPTHDRIVLERQGRTVVLNACFGHRTNETLGRVLSALLGQQSGSSIGLDTDPYRIELEVPTDVATSDIVTVLTETDPDHVGTIVELGLKGSDALAYRLSQVSAKFGALKRWQGSGRMSNERLLKALEDTPMYAESIREVFHEDLDVAGASRILSRLRSGEISLETIRGRTAIGSAGRSGGKELLVPENADASVIQTVKERLQDDRVTLLCTHCREWYSRTKVKRVADQPECPNCGSTRVAALSPWADDVLQAVQANSKDEEQEELTRRAVKNANLVQSHGKRAVVAMSARGVGPHNAAQIISRLRENEADFYRDILEKERQYARTKAFWD</sequence>
<dbReference type="GO" id="GO:0003677">
    <property type="term" value="F:DNA binding"/>
    <property type="evidence" value="ECO:0007669"/>
    <property type="project" value="UniProtKB-KW"/>
</dbReference>
<dbReference type="Gene3D" id="3.40.50.300">
    <property type="entry name" value="P-loop containing nucleotide triphosphate hydrolases"/>
    <property type="match status" value="2"/>
</dbReference>
<dbReference type="EMBL" id="CP100355">
    <property type="protein sequence ID" value="UTF52148.1"/>
    <property type="molecule type" value="Genomic_DNA"/>
</dbReference>
<dbReference type="GO" id="GO:0005524">
    <property type="term" value="F:ATP binding"/>
    <property type="evidence" value="ECO:0007669"/>
    <property type="project" value="UniProtKB-KW"/>
</dbReference>
<dbReference type="SMART" id="SM00490">
    <property type="entry name" value="HELICc"/>
    <property type="match status" value="1"/>
</dbReference>
<comment type="similarity">
    <text evidence="9">Belongs to the Lhr helicase family. Lhr-Core subfamily.</text>
</comment>
<evidence type="ECO:0000313" key="12">
    <source>
        <dbReference type="EMBL" id="UTF52148.1"/>
    </source>
</evidence>
<feature type="domain" description="Helicase ATP-binding" evidence="10">
    <location>
        <begin position="36"/>
        <end position="212"/>
    </location>
</feature>
<keyword evidence="6" id="KW-0238">DNA-binding</keyword>
<evidence type="ECO:0000313" key="13">
    <source>
        <dbReference type="Proteomes" id="UP001056855"/>
    </source>
</evidence>
<reference evidence="12" key="1">
    <citation type="submission" date="2022-06" db="EMBL/GenBank/DDBJ databases">
        <title>Diverse halophilic archaea isolated from saline environments.</title>
        <authorList>
            <person name="Cui H.-L."/>
        </authorList>
    </citation>
    <scope>NUCLEOTIDE SEQUENCE</scope>
    <source>
        <strain evidence="12">WLHS1</strain>
    </source>
</reference>
<evidence type="ECO:0000256" key="6">
    <source>
        <dbReference type="ARBA" id="ARBA00023125"/>
    </source>
</evidence>
<organism evidence="12 13">
    <name type="scientific">Natronosalvus rutilus</name>
    <dbReference type="NCBI Taxonomy" id="2953753"/>
    <lineage>
        <taxon>Archaea</taxon>
        <taxon>Methanobacteriati</taxon>
        <taxon>Methanobacteriota</taxon>
        <taxon>Stenosarchaea group</taxon>
        <taxon>Halobacteria</taxon>
        <taxon>Halobacteriales</taxon>
        <taxon>Natrialbaceae</taxon>
        <taxon>Natronosalvus</taxon>
    </lineage>
</organism>
<dbReference type="PROSITE" id="PS51192">
    <property type="entry name" value="HELICASE_ATP_BIND_1"/>
    <property type="match status" value="1"/>
</dbReference>
<dbReference type="GO" id="GO:0004386">
    <property type="term" value="F:helicase activity"/>
    <property type="evidence" value="ECO:0007669"/>
    <property type="project" value="UniProtKB-KW"/>
</dbReference>
<dbReference type="Pfam" id="PF00270">
    <property type="entry name" value="DEAD"/>
    <property type="match status" value="1"/>
</dbReference>
<evidence type="ECO:0000256" key="9">
    <source>
        <dbReference type="ARBA" id="ARBA00093467"/>
    </source>
</evidence>
<dbReference type="PROSITE" id="PS00690">
    <property type="entry name" value="DEAH_ATP_HELICASE"/>
    <property type="match status" value="1"/>
</dbReference>
<dbReference type="InterPro" id="IPR045628">
    <property type="entry name" value="Lhr_WH_dom"/>
</dbReference>
<dbReference type="InterPro" id="IPR027417">
    <property type="entry name" value="P-loop_NTPase"/>
</dbReference>
<keyword evidence="13" id="KW-1185">Reference proteome</keyword>
<evidence type="ECO:0000256" key="5">
    <source>
        <dbReference type="ARBA" id="ARBA00022840"/>
    </source>
</evidence>
<dbReference type="InterPro" id="IPR013701">
    <property type="entry name" value="Lhr-like_DEAD/DEAH_assoc"/>
</dbReference>
<dbReference type="InterPro" id="IPR011545">
    <property type="entry name" value="DEAD/DEAH_box_helicase_dom"/>
</dbReference>
<dbReference type="PROSITE" id="PS51194">
    <property type="entry name" value="HELICASE_CTER"/>
    <property type="match status" value="1"/>
</dbReference>
<dbReference type="AlphaFoldDB" id="A0A9E7N844"/>
<evidence type="ECO:0000259" key="10">
    <source>
        <dbReference type="PROSITE" id="PS51192"/>
    </source>
</evidence>
<evidence type="ECO:0000256" key="3">
    <source>
        <dbReference type="ARBA" id="ARBA00022801"/>
    </source>
</evidence>
<dbReference type="SMART" id="SM00487">
    <property type="entry name" value="DEXDc"/>
    <property type="match status" value="1"/>
</dbReference>
<keyword evidence="4 12" id="KW-0347">Helicase</keyword>
<dbReference type="InterPro" id="IPR002464">
    <property type="entry name" value="DNA/RNA_helicase_DEAH_CS"/>
</dbReference>
<dbReference type="CDD" id="cd17922">
    <property type="entry name" value="DEXHc_LHR-like"/>
    <property type="match status" value="1"/>
</dbReference>
<dbReference type="GeneID" id="73290394"/>
<dbReference type="GO" id="GO:0006281">
    <property type="term" value="P:DNA repair"/>
    <property type="evidence" value="ECO:0007669"/>
    <property type="project" value="UniProtKB-KW"/>
</dbReference>
<keyword evidence="3" id="KW-0378">Hydrolase</keyword>
<protein>
    <submittedName>
        <fullName evidence="12">DEAD/DEAH box helicase</fullName>
    </submittedName>
</protein>
<evidence type="ECO:0000256" key="8">
    <source>
        <dbReference type="ARBA" id="ARBA00023235"/>
    </source>
</evidence>
<dbReference type="Pfam" id="PF19306">
    <property type="entry name" value="WHD_Lhr"/>
    <property type="match status" value="1"/>
</dbReference>
<evidence type="ECO:0000256" key="7">
    <source>
        <dbReference type="ARBA" id="ARBA00023204"/>
    </source>
</evidence>
<dbReference type="InterPro" id="IPR014001">
    <property type="entry name" value="Helicase_ATP-bd"/>
</dbReference>
<name>A0A9E7N844_9EURY</name>
<proteinExistence type="inferred from homology"/>
<keyword evidence="7" id="KW-0234">DNA repair</keyword>
<dbReference type="Proteomes" id="UP001056855">
    <property type="component" value="Chromosome"/>
</dbReference>
<keyword evidence="1" id="KW-0547">Nucleotide-binding</keyword>
<dbReference type="InterPro" id="IPR052511">
    <property type="entry name" value="ATP-dep_Helicase"/>
</dbReference>
<dbReference type="SUPFAM" id="SSF52540">
    <property type="entry name" value="P-loop containing nucleoside triphosphate hydrolases"/>
    <property type="match status" value="1"/>
</dbReference>
<keyword evidence="8" id="KW-0413">Isomerase</keyword>
<accession>A0A9E7N844</accession>
<dbReference type="GO" id="GO:0016887">
    <property type="term" value="F:ATP hydrolysis activity"/>
    <property type="evidence" value="ECO:0007669"/>
    <property type="project" value="TreeGrafter"/>
</dbReference>
<dbReference type="InterPro" id="IPR017170">
    <property type="entry name" value="Lhr-like"/>
</dbReference>
<feature type="domain" description="Helicase C-terminal" evidence="11">
    <location>
        <begin position="253"/>
        <end position="398"/>
    </location>
</feature>
<evidence type="ECO:0000256" key="2">
    <source>
        <dbReference type="ARBA" id="ARBA00022763"/>
    </source>
</evidence>
<evidence type="ECO:0000259" key="11">
    <source>
        <dbReference type="PROSITE" id="PS51194"/>
    </source>
</evidence>
<dbReference type="Pfam" id="PF00271">
    <property type="entry name" value="Helicase_C"/>
    <property type="match status" value="1"/>
</dbReference>
<evidence type="ECO:0000256" key="4">
    <source>
        <dbReference type="ARBA" id="ARBA00022806"/>
    </source>
</evidence>
<keyword evidence="5" id="KW-0067">ATP-binding</keyword>
<dbReference type="RefSeq" id="WP_254155944.1">
    <property type="nucleotide sequence ID" value="NZ_CP100355.1"/>
</dbReference>
<evidence type="ECO:0000256" key="1">
    <source>
        <dbReference type="ARBA" id="ARBA00022741"/>
    </source>
</evidence>
<dbReference type="PANTHER" id="PTHR47962:SF5">
    <property type="entry name" value="ATP-DEPENDENT HELICASE LHR-RELATED"/>
    <property type="match status" value="1"/>
</dbReference>
<dbReference type="PIRSF" id="PIRSF037307">
    <property type="entry name" value="Lhr-like_helic_prd"/>
    <property type="match status" value="1"/>
</dbReference>
<dbReference type="PANTHER" id="PTHR47962">
    <property type="entry name" value="ATP-DEPENDENT HELICASE LHR-RELATED-RELATED"/>
    <property type="match status" value="1"/>
</dbReference>